<proteinExistence type="predicted"/>
<sequence length="406" mass="43786">MAEMVLRAGHNDQRVIEDLLTNPRALQPRHSRLIRRLVVDAVAAARTDVFARAATDSATQLLIDPMTQLLTSTQGVDDSWAALPFATASAVPLSQLRDPAYRAHLIEHVVEFELDHGATGIIPPYIHVPDPEGPEAEIAVALMRETRLHVDDLGLGFQLLPVVSVDLRKVSLDHTRWAGGLGRLLRTANRMADAPVALGLSMSSKLTETSIYKSARIWRRAATIGPFIAWHAGQTGLLAITMGATGYEAGMASNERYDVNSQQRNRMPQNSGPAPRYTGVYVETLGHSLSKSAVTTLANVRGVAGDLTCMDPLCCPSGLASMTGAGRRQHAVRARLVDLEELNSIGARGWRLHHLSSRAGQAAAAAQRIRAAADRLGVKVGAYPEPHLAMERVTLGLRETARSAIA</sequence>
<dbReference type="RefSeq" id="WP_379156780.1">
    <property type="nucleotide sequence ID" value="NZ_JBHSRJ010000005.1"/>
</dbReference>
<evidence type="ECO:0000313" key="1">
    <source>
        <dbReference type="EMBL" id="MFC6044791.1"/>
    </source>
</evidence>
<dbReference type="EMBL" id="JBHSRJ010000005">
    <property type="protein sequence ID" value="MFC6044791.1"/>
    <property type="molecule type" value="Genomic_DNA"/>
</dbReference>
<evidence type="ECO:0008006" key="3">
    <source>
        <dbReference type="Google" id="ProtNLM"/>
    </source>
</evidence>
<evidence type="ECO:0000313" key="2">
    <source>
        <dbReference type="Proteomes" id="UP001596135"/>
    </source>
</evidence>
<comment type="caution">
    <text evidence="1">The sequence shown here is derived from an EMBL/GenBank/DDBJ whole genome shotgun (WGS) entry which is preliminary data.</text>
</comment>
<dbReference type="Proteomes" id="UP001596135">
    <property type="component" value="Unassembled WGS sequence"/>
</dbReference>
<gene>
    <name evidence="1" type="ORF">ACFPYL_17000</name>
</gene>
<organism evidence="1 2">
    <name type="scientific">Nocardioides hankookensis</name>
    <dbReference type="NCBI Taxonomy" id="443157"/>
    <lineage>
        <taxon>Bacteria</taxon>
        <taxon>Bacillati</taxon>
        <taxon>Actinomycetota</taxon>
        <taxon>Actinomycetes</taxon>
        <taxon>Propionibacteriales</taxon>
        <taxon>Nocardioidaceae</taxon>
        <taxon>Nocardioides</taxon>
    </lineage>
</organism>
<protein>
    <recommendedName>
        <fullName evidence="3">Methylmalonyl-CoA mutase domain-containing protein</fullName>
    </recommendedName>
</protein>
<accession>A0ABW1LLI1</accession>
<name>A0ABW1LLI1_9ACTN</name>
<reference evidence="2" key="1">
    <citation type="journal article" date="2019" name="Int. J. Syst. Evol. Microbiol.">
        <title>The Global Catalogue of Microorganisms (GCM) 10K type strain sequencing project: providing services to taxonomists for standard genome sequencing and annotation.</title>
        <authorList>
            <consortium name="The Broad Institute Genomics Platform"/>
            <consortium name="The Broad Institute Genome Sequencing Center for Infectious Disease"/>
            <person name="Wu L."/>
            <person name="Ma J."/>
        </authorList>
    </citation>
    <scope>NUCLEOTIDE SEQUENCE [LARGE SCALE GENOMIC DNA]</scope>
    <source>
        <strain evidence="2">CCUG 54522</strain>
    </source>
</reference>
<keyword evidence="2" id="KW-1185">Reference proteome</keyword>